<dbReference type="EMBL" id="CP046566">
    <property type="protein sequence ID" value="QGW29034.1"/>
    <property type="molecule type" value="Genomic_DNA"/>
</dbReference>
<dbReference type="Proteomes" id="UP000426027">
    <property type="component" value="Chromosome"/>
</dbReference>
<dbReference type="KEGG" id="fls:GLV81_13815"/>
<dbReference type="SMART" id="SM00360">
    <property type="entry name" value="RRM"/>
    <property type="match status" value="1"/>
</dbReference>
<dbReference type="SMART" id="SM00361">
    <property type="entry name" value="RRM_1"/>
    <property type="match status" value="1"/>
</dbReference>
<evidence type="ECO:0000256" key="2">
    <source>
        <dbReference type="SAM" id="MobiDB-lite"/>
    </source>
</evidence>
<keyword evidence="1" id="KW-0694">RNA-binding</keyword>
<proteinExistence type="predicted"/>
<evidence type="ECO:0000313" key="5">
    <source>
        <dbReference type="Proteomes" id="UP000426027"/>
    </source>
</evidence>
<name>A0A6I6G9H9_9BACT</name>
<dbReference type="AlphaFoldDB" id="A0A6I6G9H9"/>
<dbReference type="InterPro" id="IPR048289">
    <property type="entry name" value="RRM2_NsCP33-like"/>
</dbReference>
<dbReference type="RefSeq" id="WP_157479387.1">
    <property type="nucleotide sequence ID" value="NZ_CP046566.1"/>
</dbReference>
<evidence type="ECO:0000256" key="1">
    <source>
        <dbReference type="ARBA" id="ARBA00022884"/>
    </source>
</evidence>
<dbReference type="InterPro" id="IPR000504">
    <property type="entry name" value="RRM_dom"/>
</dbReference>
<dbReference type="InterPro" id="IPR035979">
    <property type="entry name" value="RBD_domain_sf"/>
</dbReference>
<accession>A0A6I6G9H9</accession>
<feature type="domain" description="RRM" evidence="3">
    <location>
        <begin position="1"/>
        <end position="79"/>
    </location>
</feature>
<dbReference type="InterPro" id="IPR052462">
    <property type="entry name" value="SLIRP/GR-RBP-like"/>
</dbReference>
<feature type="compositionally biased region" description="Gly residues" evidence="2">
    <location>
        <begin position="85"/>
        <end position="113"/>
    </location>
</feature>
<evidence type="ECO:0000313" key="4">
    <source>
        <dbReference type="EMBL" id="QGW29034.1"/>
    </source>
</evidence>
<organism evidence="4 5">
    <name type="scientific">Phnomibacter ginsenosidimutans</name>
    <dbReference type="NCBI Taxonomy" id="2676868"/>
    <lineage>
        <taxon>Bacteria</taxon>
        <taxon>Pseudomonadati</taxon>
        <taxon>Bacteroidota</taxon>
        <taxon>Chitinophagia</taxon>
        <taxon>Chitinophagales</taxon>
        <taxon>Chitinophagaceae</taxon>
        <taxon>Phnomibacter</taxon>
    </lineage>
</organism>
<dbReference type="CDD" id="cd21608">
    <property type="entry name" value="RRM2_NsCP33_like"/>
    <property type="match status" value="1"/>
</dbReference>
<reference evidence="4 5" key="1">
    <citation type="submission" date="2019-11" db="EMBL/GenBank/DDBJ databases">
        <authorList>
            <person name="Im W.T."/>
        </authorList>
    </citation>
    <scope>NUCLEOTIDE SEQUENCE [LARGE SCALE GENOMIC DNA]</scope>
    <source>
        <strain evidence="4 5">SB-02</strain>
    </source>
</reference>
<evidence type="ECO:0000259" key="3">
    <source>
        <dbReference type="PROSITE" id="PS50102"/>
    </source>
</evidence>
<dbReference type="SUPFAM" id="SSF54928">
    <property type="entry name" value="RNA-binding domain, RBD"/>
    <property type="match status" value="1"/>
</dbReference>
<dbReference type="PROSITE" id="PS50102">
    <property type="entry name" value="RRM"/>
    <property type="match status" value="1"/>
</dbReference>
<dbReference type="InterPro" id="IPR012677">
    <property type="entry name" value="Nucleotide-bd_a/b_plait_sf"/>
</dbReference>
<dbReference type="InterPro" id="IPR003954">
    <property type="entry name" value="RRM_euk-type"/>
</dbReference>
<gene>
    <name evidence="4" type="ORF">GLV81_13815</name>
</gene>
<dbReference type="Gene3D" id="3.30.70.330">
    <property type="match status" value="1"/>
</dbReference>
<dbReference type="PANTHER" id="PTHR48027">
    <property type="entry name" value="HETEROGENEOUS NUCLEAR RIBONUCLEOPROTEIN 87F-RELATED"/>
    <property type="match status" value="1"/>
</dbReference>
<feature type="region of interest" description="Disordered" evidence="2">
    <location>
        <begin position="69"/>
        <end position="113"/>
    </location>
</feature>
<keyword evidence="5" id="KW-1185">Reference proteome</keyword>
<sequence length="113" mass="11923">MNLYIGNLSWGVSEEELQQLFEAYGEVSSCKIVKDKMTNRSKGFGFVEMPNNDEANAAINALNGKDVGGRNISVNEARPREERPAGGGGFRGGNRGGGGNYGGGGYGGGRGRY</sequence>
<dbReference type="GO" id="GO:0003723">
    <property type="term" value="F:RNA binding"/>
    <property type="evidence" value="ECO:0007669"/>
    <property type="project" value="UniProtKB-KW"/>
</dbReference>
<protein>
    <submittedName>
        <fullName evidence="4">RNA-binding protein</fullName>
    </submittedName>
</protein>
<dbReference type="Pfam" id="PF00076">
    <property type="entry name" value="RRM_1"/>
    <property type="match status" value="1"/>
</dbReference>